<evidence type="ECO:0000313" key="5">
    <source>
        <dbReference type="EMBL" id="HFC97919.1"/>
    </source>
</evidence>
<dbReference type="Proteomes" id="UP000886043">
    <property type="component" value="Unassembled WGS sequence"/>
</dbReference>
<protein>
    <submittedName>
        <fullName evidence="5">UDP-4-amino-4, 6-dideoxy-N-acetyl-beta-L-altrosamine transaminase</fullName>
        <ecNumber evidence="5">2.6.1.92</ecNumber>
    </submittedName>
</protein>
<proteinExistence type="inferred from homology"/>
<gene>
    <name evidence="5" type="primary">pseC</name>
    <name evidence="5" type="ORF">ENJ40_05625</name>
</gene>
<dbReference type="InterPro" id="IPR015422">
    <property type="entry name" value="PyrdxlP-dep_Trfase_small"/>
</dbReference>
<dbReference type="Gene3D" id="3.40.640.10">
    <property type="entry name" value="Type I PLP-dependent aspartate aminotransferase-like (Major domain)"/>
    <property type="match status" value="1"/>
</dbReference>
<keyword evidence="5" id="KW-0808">Transferase</keyword>
<dbReference type="InterPro" id="IPR000653">
    <property type="entry name" value="DegT/StrS_aminotransferase"/>
</dbReference>
<feature type="active site" description="Proton acceptor" evidence="2">
    <location>
        <position position="182"/>
    </location>
</feature>
<dbReference type="InterPro" id="IPR020026">
    <property type="entry name" value="PseC"/>
</dbReference>
<comment type="similarity">
    <text evidence="1 4">Belongs to the DegT/DnrJ/EryC1 family.</text>
</comment>
<dbReference type="NCBIfam" id="TIGR03588">
    <property type="entry name" value="PseC"/>
    <property type="match status" value="1"/>
</dbReference>
<dbReference type="SUPFAM" id="SSF53383">
    <property type="entry name" value="PLP-dependent transferases"/>
    <property type="match status" value="1"/>
</dbReference>
<dbReference type="AlphaFoldDB" id="A0A7C3GH84"/>
<dbReference type="Pfam" id="PF01041">
    <property type="entry name" value="DegT_DnrJ_EryC1"/>
    <property type="match status" value="1"/>
</dbReference>
<reference evidence="5" key="1">
    <citation type="journal article" date="2020" name="mSystems">
        <title>Genome- and Community-Level Interaction Insights into Carbon Utilization and Element Cycling Functions of Hydrothermarchaeota in Hydrothermal Sediment.</title>
        <authorList>
            <person name="Zhou Z."/>
            <person name="Liu Y."/>
            <person name="Xu W."/>
            <person name="Pan J."/>
            <person name="Luo Z.H."/>
            <person name="Li M."/>
        </authorList>
    </citation>
    <scope>NUCLEOTIDE SEQUENCE [LARGE SCALE GENOMIC DNA]</scope>
    <source>
        <strain evidence="5">HyVt-483</strain>
    </source>
</reference>
<dbReference type="Gene3D" id="3.90.1150.10">
    <property type="entry name" value="Aspartate Aminotransferase, domain 1"/>
    <property type="match status" value="1"/>
</dbReference>
<dbReference type="PANTHER" id="PTHR30244:SF34">
    <property type="entry name" value="DTDP-4-AMINO-4,6-DIDEOXYGALACTOSE TRANSAMINASE"/>
    <property type="match status" value="1"/>
</dbReference>
<feature type="modified residue" description="N6-(pyridoxal phosphate)lysine" evidence="3">
    <location>
        <position position="182"/>
    </location>
</feature>
<keyword evidence="3 4" id="KW-0663">Pyridoxal phosphate</keyword>
<dbReference type="PANTHER" id="PTHR30244">
    <property type="entry name" value="TRANSAMINASE"/>
    <property type="match status" value="1"/>
</dbReference>
<dbReference type="EMBL" id="DRMH01000075">
    <property type="protein sequence ID" value="HFC97919.1"/>
    <property type="molecule type" value="Genomic_DNA"/>
</dbReference>
<organism evidence="5">
    <name type="scientific">Thermosulfurimonas dismutans</name>
    <dbReference type="NCBI Taxonomy" id="999894"/>
    <lineage>
        <taxon>Bacteria</taxon>
        <taxon>Pseudomonadati</taxon>
        <taxon>Thermodesulfobacteriota</taxon>
        <taxon>Thermodesulfobacteria</taxon>
        <taxon>Thermodesulfobacteriales</taxon>
        <taxon>Thermodesulfobacteriaceae</taxon>
        <taxon>Thermosulfurimonas</taxon>
    </lineage>
</organism>
<evidence type="ECO:0000256" key="4">
    <source>
        <dbReference type="RuleBase" id="RU004508"/>
    </source>
</evidence>
<keyword evidence="5" id="KW-0032">Aminotransferase</keyword>
<evidence type="ECO:0000256" key="2">
    <source>
        <dbReference type="PIRSR" id="PIRSR000390-1"/>
    </source>
</evidence>
<evidence type="ECO:0000256" key="1">
    <source>
        <dbReference type="ARBA" id="ARBA00037999"/>
    </source>
</evidence>
<dbReference type="GO" id="GO:0000271">
    <property type="term" value="P:polysaccharide biosynthetic process"/>
    <property type="evidence" value="ECO:0007669"/>
    <property type="project" value="TreeGrafter"/>
</dbReference>
<dbReference type="PIRSF" id="PIRSF000390">
    <property type="entry name" value="PLP_StrS"/>
    <property type="match status" value="1"/>
</dbReference>
<evidence type="ECO:0000256" key="3">
    <source>
        <dbReference type="PIRSR" id="PIRSR000390-2"/>
    </source>
</evidence>
<dbReference type="InterPro" id="IPR015424">
    <property type="entry name" value="PyrdxlP-dep_Trfase"/>
</dbReference>
<dbReference type="GO" id="GO:0030170">
    <property type="term" value="F:pyridoxal phosphate binding"/>
    <property type="evidence" value="ECO:0007669"/>
    <property type="project" value="TreeGrafter"/>
</dbReference>
<dbReference type="CDD" id="cd00616">
    <property type="entry name" value="AHBA_syn"/>
    <property type="match status" value="1"/>
</dbReference>
<dbReference type="EC" id="2.6.1.92" evidence="5"/>
<dbReference type="GO" id="GO:0008483">
    <property type="term" value="F:transaminase activity"/>
    <property type="evidence" value="ECO:0007669"/>
    <property type="project" value="UniProtKB-KW"/>
</dbReference>
<name>A0A7C3GH84_9BACT</name>
<sequence>MIPYSRQLITQEDIEAVVEVLRSDFITQGPKIREFEEALASFCGARFAVVFSSGTAALHAAYFAAGLSAGDEFIVPAITFCATANAGVFLGARPIFCDVESDTGNLDPGELEKVVSSRTKLIVPVHYAGHPVDLEAIAEIAERKGAIVIEDACHALGAEYQGERIGSCRFSLMTVFSFHPVKPITTGEGGAVLTNSEECYRKLCMFREHGITREPAEFKHPSPGPWYYEMQFLGWNYRMTDFQAALGISQLRKLPEFIRRRRMLAELYRELLSGNPHLELPPERSYARSGYHLFPVRLKGETASRKGELFRRLRERGVGVQVHYLPVYLHPFYRRLGYAPGLCPQAEEFYRRELSLPLYPGLKEEDLRRVVEILNRTLEEVVGE</sequence>
<accession>A0A7C3GH84</accession>
<comment type="caution">
    <text evidence="5">The sequence shown here is derived from an EMBL/GenBank/DDBJ whole genome shotgun (WGS) entry which is preliminary data.</text>
</comment>
<dbReference type="InterPro" id="IPR015421">
    <property type="entry name" value="PyrdxlP-dep_Trfase_major"/>
</dbReference>